<accession>A0ABU6SJS3</accession>
<reference evidence="1 2" key="1">
    <citation type="journal article" date="2023" name="Plants (Basel)">
        <title>Bridging the Gap: Combining Genomics and Transcriptomics Approaches to Understand Stylosanthes scabra, an Orphan Legume from the Brazilian Caatinga.</title>
        <authorList>
            <person name="Ferreira-Neto J.R.C."/>
            <person name="da Silva M.D."/>
            <person name="Binneck E."/>
            <person name="de Melo N.F."/>
            <person name="da Silva R.H."/>
            <person name="de Melo A.L.T.M."/>
            <person name="Pandolfi V."/>
            <person name="Bustamante F.O."/>
            <person name="Brasileiro-Vidal A.C."/>
            <person name="Benko-Iseppon A.M."/>
        </authorList>
    </citation>
    <scope>NUCLEOTIDE SEQUENCE [LARGE SCALE GENOMIC DNA]</scope>
    <source>
        <tissue evidence="1">Leaves</tissue>
    </source>
</reference>
<evidence type="ECO:0000313" key="2">
    <source>
        <dbReference type="Proteomes" id="UP001341840"/>
    </source>
</evidence>
<organism evidence="1 2">
    <name type="scientific">Stylosanthes scabra</name>
    <dbReference type="NCBI Taxonomy" id="79078"/>
    <lineage>
        <taxon>Eukaryota</taxon>
        <taxon>Viridiplantae</taxon>
        <taxon>Streptophyta</taxon>
        <taxon>Embryophyta</taxon>
        <taxon>Tracheophyta</taxon>
        <taxon>Spermatophyta</taxon>
        <taxon>Magnoliopsida</taxon>
        <taxon>eudicotyledons</taxon>
        <taxon>Gunneridae</taxon>
        <taxon>Pentapetalae</taxon>
        <taxon>rosids</taxon>
        <taxon>fabids</taxon>
        <taxon>Fabales</taxon>
        <taxon>Fabaceae</taxon>
        <taxon>Papilionoideae</taxon>
        <taxon>50 kb inversion clade</taxon>
        <taxon>dalbergioids sensu lato</taxon>
        <taxon>Dalbergieae</taxon>
        <taxon>Pterocarpus clade</taxon>
        <taxon>Stylosanthes</taxon>
    </lineage>
</organism>
<dbReference type="Proteomes" id="UP001341840">
    <property type="component" value="Unassembled WGS sequence"/>
</dbReference>
<sequence length="112" mass="11588">MPLQRCLSLTVVETTSVAEQIEPSSTHLQLGRSAMAADMKGEARIRKRNAFVKMSATCSEDRVVGKLGEDGGVSAILGFGGAPADGGLLRAFPGDEVATEVNAESGGRSPVI</sequence>
<evidence type="ECO:0000313" key="1">
    <source>
        <dbReference type="EMBL" id="MED6136233.1"/>
    </source>
</evidence>
<dbReference type="EMBL" id="JASCZI010060825">
    <property type="protein sequence ID" value="MED6136233.1"/>
    <property type="molecule type" value="Genomic_DNA"/>
</dbReference>
<protein>
    <submittedName>
        <fullName evidence="1">Uncharacterized protein</fullName>
    </submittedName>
</protein>
<comment type="caution">
    <text evidence="1">The sequence shown here is derived from an EMBL/GenBank/DDBJ whole genome shotgun (WGS) entry which is preliminary data.</text>
</comment>
<gene>
    <name evidence="1" type="ORF">PIB30_054162</name>
</gene>
<proteinExistence type="predicted"/>
<keyword evidence="2" id="KW-1185">Reference proteome</keyword>
<name>A0ABU6SJS3_9FABA</name>